<gene>
    <name evidence="3" type="ORF">M8523_26850</name>
</gene>
<feature type="domain" description="Glucuronosyltransferase GumK N-terminal" evidence="2">
    <location>
        <begin position="11"/>
        <end position="175"/>
    </location>
</feature>
<comment type="caution">
    <text evidence="3">The sequence shown here is derived from an EMBL/GenBank/DDBJ whole genome shotgun (WGS) entry which is preliminary data.</text>
</comment>
<evidence type="ECO:0000259" key="2">
    <source>
        <dbReference type="Pfam" id="PF22059"/>
    </source>
</evidence>
<protein>
    <recommendedName>
        <fullName evidence="2">Glucuronosyltransferase GumK N-terminal domain-containing protein</fullName>
    </recommendedName>
</protein>
<dbReference type="SUPFAM" id="SSF53756">
    <property type="entry name" value="UDP-Glycosyltransferase/glycogen phosphorylase"/>
    <property type="match status" value="1"/>
</dbReference>
<dbReference type="RefSeq" id="WP_282587975.1">
    <property type="nucleotide sequence ID" value="NZ_JAMOIM010000029.1"/>
</dbReference>
<reference evidence="3" key="1">
    <citation type="submission" date="2022-05" db="EMBL/GenBank/DDBJ databases">
        <authorList>
            <person name="Pankratov T."/>
        </authorList>
    </citation>
    <scope>NUCLEOTIDE SEQUENCE</scope>
    <source>
        <strain evidence="3">BP6-180914</strain>
    </source>
</reference>
<dbReference type="Gene3D" id="3.40.50.2000">
    <property type="entry name" value="Glycogen Phosphorylase B"/>
    <property type="match status" value="1"/>
</dbReference>
<dbReference type="Gene3D" id="3.40.50.11010">
    <property type="match status" value="1"/>
</dbReference>
<dbReference type="InterPro" id="IPR054299">
    <property type="entry name" value="GumK_N"/>
</dbReference>
<feature type="region of interest" description="Disordered" evidence="1">
    <location>
        <begin position="374"/>
        <end position="393"/>
    </location>
</feature>
<evidence type="ECO:0000256" key="1">
    <source>
        <dbReference type="SAM" id="MobiDB-lite"/>
    </source>
</evidence>
<dbReference type="Pfam" id="PF22059">
    <property type="entry name" value="GumK_N"/>
    <property type="match status" value="1"/>
</dbReference>
<dbReference type="AlphaFoldDB" id="A0AA42CMH6"/>
<dbReference type="Proteomes" id="UP001165667">
    <property type="component" value="Unassembled WGS sequence"/>
</dbReference>
<proteinExistence type="predicted"/>
<evidence type="ECO:0000313" key="3">
    <source>
        <dbReference type="EMBL" id="MCW6511596.1"/>
    </source>
</evidence>
<organism evidence="3 4">
    <name type="scientific">Lichenifustis flavocetrariae</name>
    <dbReference type="NCBI Taxonomy" id="2949735"/>
    <lineage>
        <taxon>Bacteria</taxon>
        <taxon>Pseudomonadati</taxon>
        <taxon>Pseudomonadota</taxon>
        <taxon>Alphaproteobacteria</taxon>
        <taxon>Hyphomicrobiales</taxon>
        <taxon>Lichenihabitantaceae</taxon>
        <taxon>Lichenifustis</taxon>
    </lineage>
</organism>
<evidence type="ECO:0000313" key="4">
    <source>
        <dbReference type="Proteomes" id="UP001165667"/>
    </source>
</evidence>
<accession>A0AA42CMH6</accession>
<name>A0AA42CMH6_9HYPH</name>
<dbReference type="EMBL" id="JAMOIM010000029">
    <property type="protein sequence ID" value="MCW6511596.1"/>
    <property type="molecule type" value="Genomic_DNA"/>
</dbReference>
<sequence>MHAKGSRFVIISGYHDYRSKRKANLHFIADELARRGSIFFLSLRFSFLTRFKEDPRHDLWNRANRVETVNGVTAYLWRTPVHAFGLPRRLALAERALFALFARGLPGPAQEAVSRADVVFIESGIAVIYLPLLRRLNPAAQIVYLASDSLGAINQAETIKSAFQRHAPLVDSARLPSPYLRSDVPSSIPCHFVPHGIEKERFAAIGPSPYRPGTCNAVSVGSMLFDPEVFASAGPMFPHVTFHVIGSGHAGPSVGNVIYHPEMPFNDTLPFIKHAHFAIAPYGEGVAPYLTHTSMKLMQYAFLGVPAVCPEIVAGGDRGRFGYRRGDESSLRMAIEAALRAPRGQSLPQLDWSDVTDRWLDPGSFADTVIAPKQEARPVGSSQRGAQDRVILA</sequence>
<keyword evidence="4" id="KW-1185">Reference proteome</keyword>